<reference evidence="2 3" key="1">
    <citation type="submission" date="2015-09" db="EMBL/GenBank/DDBJ databases">
        <title>Host preference determinants of Valsa canker pathogens revealed by comparative genomics.</title>
        <authorList>
            <person name="Yin Z."/>
            <person name="Huang L."/>
        </authorList>
    </citation>
    <scope>NUCLEOTIDE SEQUENCE [LARGE SCALE GENOMIC DNA]</scope>
    <source>
        <strain evidence="2 3">YSFL</strain>
    </source>
</reference>
<evidence type="ECO:0008006" key="4">
    <source>
        <dbReference type="Google" id="ProtNLM"/>
    </source>
</evidence>
<dbReference type="InterPro" id="IPR011042">
    <property type="entry name" value="6-blade_b-propeller_TolB-like"/>
</dbReference>
<dbReference type="SUPFAM" id="SSF63829">
    <property type="entry name" value="Calcium-dependent phosphotriesterase"/>
    <property type="match status" value="1"/>
</dbReference>
<dbReference type="OrthoDB" id="9977941at2759"/>
<dbReference type="PANTHER" id="PTHR42060:SF1">
    <property type="entry name" value="NHL REPEAT-CONTAINING PROTEIN"/>
    <property type="match status" value="1"/>
</dbReference>
<keyword evidence="3" id="KW-1185">Reference proteome</keyword>
<proteinExistence type="predicted"/>
<dbReference type="InterPro" id="IPR052998">
    <property type="entry name" value="Hetero-Diels-Alderase-like"/>
</dbReference>
<evidence type="ECO:0000313" key="3">
    <source>
        <dbReference type="Proteomes" id="UP000284375"/>
    </source>
</evidence>
<name>A0A423VGN3_CYTCH</name>
<feature type="chain" id="PRO_5019472244" description="SMP-30/Gluconolactonase/LRE-like region domain-containing protein" evidence="1">
    <location>
        <begin position="20"/>
        <end position="352"/>
    </location>
</feature>
<sequence>MSILFRILATALTAALAVSAWPRPSTPTDLTVSVLHDFGYPSWLENLALRSSGEILTTRMDTPALYQVNHLTGTPVEIATWNGTQWGGCLGIAEGKTDKFYVILAALFDEETFLKTGGVNSIFEVDMNSFRLGADGTTVKASATVSHITDIPEADFLNGMATLDDSHVFVSDVYSGTAYLVDVETGDYTLAVDDPLMKWSVAGDPPPTYLGSNGLKVHGGHLYWSNTAAGFLARVRIGADGLPVGESSVAVTNVARADDFQFSSDGRVFVAQNQMDTLSVASPVATDNVSVAAIAIAGSNVSTVLAGVTSPKFGRTAQDSNRLYLSTSGALGLPINGSVTVAGTISYIDVCF</sequence>
<gene>
    <name evidence="2" type="ORF">VSDG_08817</name>
</gene>
<dbReference type="Gene3D" id="2.120.10.30">
    <property type="entry name" value="TolB, C-terminal domain"/>
    <property type="match status" value="1"/>
</dbReference>
<evidence type="ECO:0000313" key="2">
    <source>
        <dbReference type="EMBL" id="ROV90158.1"/>
    </source>
</evidence>
<feature type="signal peptide" evidence="1">
    <location>
        <begin position="1"/>
        <end position="19"/>
    </location>
</feature>
<dbReference type="EMBL" id="LJZO01000052">
    <property type="protein sequence ID" value="ROV90158.1"/>
    <property type="molecule type" value="Genomic_DNA"/>
</dbReference>
<dbReference type="AlphaFoldDB" id="A0A423VGN3"/>
<evidence type="ECO:0000256" key="1">
    <source>
        <dbReference type="SAM" id="SignalP"/>
    </source>
</evidence>
<accession>A0A423VGN3</accession>
<dbReference type="Proteomes" id="UP000284375">
    <property type="component" value="Unassembled WGS sequence"/>
</dbReference>
<organism evidence="2 3">
    <name type="scientific">Cytospora chrysosperma</name>
    <name type="common">Cytospora canker fungus</name>
    <name type="synonym">Sphaeria chrysosperma</name>
    <dbReference type="NCBI Taxonomy" id="252740"/>
    <lineage>
        <taxon>Eukaryota</taxon>
        <taxon>Fungi</taxon>
        <taxon>Dikarya</taxon>
        <taxon>Ascomycota</taxon>
        <taxon>Pezizomycotina</taxon>
        <taxon>Sordariomycetes</taxon>
        <taxon>Sordariomycetidae</taxon>
        <taxon>Diaporthales</taxon>
        <taxon>Cytosporaceae</taxon>
        <taxon>Cytospora</taxon>
    </lineage>
</organism>
<keyword evidence="1" id="KW-0732">Signal</keyword>
<dbReference type="PANTHER" id="PTHR42060">
    <property type="entry name" value="NHL REPEAT-CONTAINING PROTEIN-RELATED"/>
    <property type="match status" value="1"/>
</dbReference>
<comment type="caution">
    <text evidence="2">The sequence shown here is derived from an EMBL/GenBank/DDBJ whole genome shotgun (WGS) entry which is preliminary data.</text>
</comment>
<protein>
    <recommendedName>
        <fullName evidence="4">SMP-30/Gluconolactonase/LRE-like region domain-containing protein</fullName>
    </recommendedName>
</protein>